<sequence length="1379" mass="156805">MACNVSWKSMMTKLSNKNVLLKTQVESVVQERTYAYDDVRSQNQDLLMTISELKDKIKTIIKGKDTNTKFDNSVTLGKILCVKPLNQNKDVKAKKVSKTKVKINKSKPVTSYSTPKNKQSQKKSVNVIVRGMHRIMKTETQTSVTKNNMFSSNSIGVASSSSVRRAESKDTTLKKRVLLNTKSKSTSTDVKMFSISVSVVSNKRETLNSTVCQSNESVLKTKTVNAVNDGLNLVCVSCGKDVFMISYVKCVACYALSADSKVKRALFTSLIATKSRNLGSTSVDAKSKLSVAKTPTTTNKVFFLRTKDEAPDMIINFINQIQQNMQAQVLKFWSDNGTEFKNKKLRMFYEKLGVIHHTSIARTPQQNGVVERSISTACFTQNRSIVHTWKMKPKADIRIFSCYSESSRGFRIYNRKTKNIMETIHVKFDELTAMASECNNSRPSFKCLNFQDSSEDSNAIPSKEDLDNFFGHMYEEYYVMRSPEVLDNSAANTLDKKDTPSSSSIVVEENEAPQIVTSSKKPVANEPTTLVPNANSDELAQEDNHPIEQMIGDPSKSVMIRCRLDTNIEMCMYALTFKRLDVWKFVERPVGRNIIAVKWIWKNKADAENRVIQNKSRLVAKGYGQEDGIDFEEYFAHVTQLEAVRMFVAYTAHKNFTIYQMDVKTAFPNGPLKKKFLTEYQLADLFTKAFPKERFKYLVHWIGNIIKIFYHGLNEITQEILNATAGSIFLYKTPNQAYQLLEDKVLLKLNWAKNQKTKSSLKKTVAFATEDTFMDLKNKIESTTKNQQASIQNLEAKFDRLADKQSGGPSGSLPSKTQPNPKGSSSKPYQTPQAQNEHVNTVFTRSADLGASINLMPYSLYAKLSLETLKPTKMSVRLANRSFQYPVRIAENMLVEKQLNLGVGTERMIFHIDSTMKHSYSNDDTSFSIDVIDKILEEDFDALLDEGSKILHSIEGTILEEKLFAEFDEFMAMTTDENSESESDNEELPFEKITFNTDYKIKTSIEEPPRDLKLKLARDGVTSIKRRCRDLSSDGVRNLATASGRGRLKEDIESSTWRRRQDYKATLSRDANPIRTLGDFSQPSHKGYKNTVELPVGNNVVHLRSDTTRNATEFWELLEDLTFYNNESWNNPRDFAKPVKEISLPQDVPSTSDRCLIELENQVQRLLEAHLDPMLPTQVNKITTSCEICSGPYDTQYCMENPEQAFVEYASSRIDEAGGKWYTLKPEQNNLGDTYNPSWKSHPNLRKAKIAVGEEITRGVNLSEEEVPYRTMLGKKESYKPCPSSDVDVLVFRRMVEFLRAIPINLKSNMWESEDLINNPINWSKPPRNGDEAWHAKIRLIDPDGEEFTKTLQSIPTTRKLSKKESPREIIELDHFYDT</sequence>
<comment type="caution">
    <text evidence="3">The sequence shown here is derived from an EMBL/GenBank/DDBJ whole genome shotgun (WGS) entry which is preliminary data.</text>
</comment>
<feature type="compositionally biased region" description="Polar residues" evidence="1">
    <location>
        <begin position="812"/>
        <end position="836"/>
    </location>
</feature>
<evidence type="ECO:0000313" key="3">
    <source>
        <dbReference type="EMBL" id="GEU32578.1"/>
    </source>
</evidence>
<dbReference type="SUPFAM" id="SSF53098">
    <property type="entry name" value="Ribonuclease H-like"/>
    <property type="match status" value="1"/>
</dbReference>
<evidence type="ECO:0000256" key="1">
    <source>
        <dbReference type="SAM" id="MobiDB-lite"/>
    </source>
</evidence>
<feature type="region of interest" description="Disordered" evidence="1">
    <location>
        <begin position="492"/>
        <end position="518"/>
    </location>
</feature>
<dbReference type="PANTHER" id="PTHR33067:SF35">
    <property type="entry name" value="ASPARTIC PEPTIDASE DDI1-TYPE DOMAIN-CONTAINING PROTEIN"/>
    <property type="match status" value="1"/>
</dbReference>
<organism evidence="3">
    <name type="scientific">Tanacetum cinerariifolium</name>
    <name type="common">Dalmatian daisy</name>
    <name type="synonym">Chrysanthemum cinerariifolium</name>
    <dbReference type="NCBI Taxonomy" id="118510"/>
    <lineage>
        <taxon>Eukaryota</taxon>
        <taxon>Viridiplantae</taxon>
        <taxon>Streptophyta</taxon>
        <taxon>Embryophyta</taxon>
        <taxon>Tracheophyta</taxon>
        <taxon>Spermatophyta</taxon>
        <taxon>Magnoliopsida</taxon>
        <taxon>eudicotyledons</taxon>
        <taxon>Gunneridae</taxon>
        <taxon>Pentapetalae</taxon>
        <taxon>asterids</taxon>
        <taxon>campanulids</taxon>
        <taxon>Asterales</taxon>
        <taxon>Asteraceae</taxon>
        <taxon>Asteroideae</taxon>
        <taxon>Anthemideae</taxon>
        <taxon>Anthemidinae</taxon>
        <taxon>Tanacetum</taxon>
    </lineage>
</organism>
<dbReference type="PROSITE" id="PS50994">
    <property type="entry name" value="INTEGRASE"/>
    <property type="match status" value="1"/>
</dbReference>
<dbReference type="Gene3D" id="3.30.420.10">
    <property type="entry name" value="Ribonuclease H-like superfamily/Ribonuclease H"/>
    <property type="match status" value="1"/>
</dbReference>
<dbReference type="GO" id="GO:0015074">
    <property type="term" value="P:DNA integration"/>
    <property type="evidence" value="ECO:0007669"/>
    <property type="project" value="InterPro"/>
</dbReference>
<protein>
    <submittedName>
        <fullName evidence="3">Integrase, catalytic region, zinc finger, CCHC-type, peptidase aspartic, catalytic</fullName>
    </submittedName>
</protein>
<dbReference type="EMBL" id="BKCJ010000370">
    <property type="protein sequence ID" value="GEU32578.1"/>
    <property type="molecule type" value="Genomic_DNA"/>
</dbReference>
<name>A0A6L2J6E8_TANCI</name>
<gene>
    <name evidence="3" type="ORF">Tci_004556</name>
</gene>
<accession>A0A6L2J6E8</accession>
<dbReference type="InterPro" id="IPR012337">
    <property type="entry name" value="RNaseH-like_sf"/>
</dbReference>
<dbReference type="InterPro" id="IPR057670">
    <property type="entry name" value="SH3_retrovirus"/>
</dbReference>
<dbReference type="PANTHER" id="PTHR33067">
    <property type="entry name" value="RNA-DIRECTED DNA POLYMERASE-RELATED"/>
    <property type="match status" value="1"/>
</dbReference>
<dbReference type="Pfam" id="PF07727">
    <property type="entry name" value="RVT_2"/>
    <property type="match status" value="1"/>
</dbReference>
<dbReference type="Pfam" id="PF25597">
    <property type="entry name" value="SH3_retrovirus"/>
    <property type="match status" value="1"/>
</dbReference>
<dbReference type="GO" id="GO:0003676">
    <property type="term" value="F:nucleic acid binding"/>
    <property type="evidence" value="ECO:0007669"/>
    <property type="project" value="InterPro"/>
</dbReference>
<reference evidence="3" key="1">
    <citation type="journal article" date="2019" name="Sci. Rep.">
        <title>Draft genome of Tanacetum cinerariifolium, the natural source of mosquito coil.</title>
        <authorList>
            <person name="Yamashiro T."/>
            <person name="Shiraishi A."/>
            <person name="Satake H."/>
            <person name="Nakayama K."/>
        </authorList>
    </citation>
    <scope>NUCLEOTIDE SEQUENCE</scope>
</reference>
<dbReference type="InterPro" id="IPR001584">
    <property type="entry name" value="Integrase_cat-core"/>
</dbReference>
<proteinExistence type="predicted"/>
<feature type="region of interest" description="Disordered" evidence="1">
    <location>
        <begin position="802"/>
        <end position="836"/>
    </location>
</feature>
<evidence type="ECO:0000259" key="2">
    <source>
        <dbReference type="PROSITE" id="PS50994"/>
    </source>
</evidence>
<dbReference type="InterPro" id="IPR036397">
    <property type="entry name" value="RNaseH_sf"/>
</dbReference>
<dbReference type="InterPro" id="IPR013103">
    <property type="entry name" value="RVT_2"/>
</dbReference>
<feature type="domain" description="Integrase catalytic" evidence="2">
    <location>
        <begin position="254"/>
        <end position="376"/>
    </location>
</feature>